<dbReference type="GO" id="GO:0005737">
    <property type="term" value="C:cytoplasm"/>
    <property type="evidence" value="ECO:0007669"/>
    <property type="project" value="TreeGrafter"/>
</dbReference>
<accession>A0A367K4T9</accession>
<sequence length="67" mass="7371">MNPTEAIQAHHDLGSPCISIGIHWGTFHLSNENYLSPPELLARLWAAQNTNGSQFITTSLGQLIDIE</sequence>
<keyword evidence="2" id="KW-1185">Reference proteome</keyword>
<dbReference type="PANTHER" id="PTHR15032">
    <property type="entry name" value="N-ACYL-PHOSPHATIDYLETHANOLAMINE-HYDROLYZING PHOSPHOLIPASE D"/>
    <property type="match status" value="1"/>
</dbReference>
<dbReference type="Proteomes" id="UP000252139">
    <property type="component" value="Unassembled WGS sequence"/>
</dbReference>
<dbReference type="STRING" id="86630.A0A367K4T9"/>
<gene>
    <name evidence="1" type="ORF">CU097_014472</name>
</gene>
<evidence type="ECO:0000313" key="1">
    <source>
        <dbReference type="EMBL" id="RCH97169.1"/>
    </source>
</evidence>
<evidence type="ECO:0008006" key="3">
    <source>
        <dbReference type="Google" id="ProtNLM"/>
    </source>
</evidence>
<name>A0A367K4T9_RHIAZ</name>
<evidence type="ECO:0000313" key="2">
    <source>
        <dbReference type="Proteomes" id="UP000252139"/>
    </source>
</evidence>
<organism evidence="1 2">
    <name type="scientific">Rhizopus azygosporus</name>
    <name type="common">Rhizopus microsporus var. azygosporus</name>
    <dbReference type="NCBI Taxonomy" id="86630"/>
    <lineage>
        <taxon>Eukaryota</taxon>
        <taxon>Fungi</taxon>
        <taxon>Fungi incertae sedis</taxon>
        <taxon>Mucoromycota</taxon>
        <taxon>Mucoromycotina</taxon>
        <taxon>Mucoromycetes</taxon>
        <taxon>Mucorales</taxon>
        <taxon>Mucorineae</taxon>
        <taxon>Rhizopodaceae</taxon>
        <taxon>Rhizopus</taxon>
    </lineage>
</organism>
<dbReference type="Gene3D" id="3.60.15.10">
    <property type="entry name" value="Ribonuclease Z/Hydroxyacylglutathione hydrolase-like"/>
    <property type="match status" value="1"/>
</dbReference>
<dbReference type="OrthoDB" id="332863at2759"/>
<reference evidence="1 2" key="1">
    <citation type="journal article" date="2018" name="G3 (Bethesda)">
        <title>Phylogenetic and Phylogenomic Definition of Rhizopus Species.</title>
        <authorList>
            <person name="Gryganskyi A.P."/>
            <person name="Golan J."/>
            <person name="Dolatabadi S."/>
            <person name="Mondo S."/>
            <person name="Robb S."/>
            <person name="Idnurm A."/>
            <person name="Muszewska A."/>
            <person name="Steczkiewicz K."/>
            <person name="Masonjones S."/>
            <person name="Liao H.L."/>
            <person name="Gajdeczka M.T."/>
            <person name="Anike F."/>
            <person name="Vuek A."/>
            <person name="Anishchenko I.M."/>
            <person name="Voigt K."/>
            <person name="de Hoog G.S."/>
            <person name="Smith M.E."/>
            <person name="Heitman J."/>
            <person name="Vilgalys R."/>
            <person name="Stajich J.E."/>
        </authorList>
    </citation>
    <scope>NUCLEOTIDE SEQUENCE [LARGE SCALE GENOMIC DNA]</scope>
    <source>
        <strain evidence="1 2">CBS 357.93</strain>
    </source>
</reference>
<proteinExistence type="predicted"/>
<dbReference type="EMBL" id="PJQL01000302">
    <property type="protein sequence ID" value="RCH97169.1"/>
    <property type="molecule type" value="Genomic_DNA"/>
</dbReference>
<dbReference type="PANTHER" id="PTHR15032:SF4">
    <property type="entry name" value="N-ACYL-PHOSPHATIDYLETHANOLAMINE-HYDROLYZING PHOSPHOLIPASE D"/>
    <property type="match status" value="1"/>
</dbReference>
<comment type="caution">
    <text evidence="1">The sequence shown here is derived from an EMBL/GenBank/DDBJ whole genome shotgun (WGS) entry which is preliminary data.</text>
</comment>
<dbReference type="AlphaFoldDB" id="A0A367K4T9"/>
<dbReference type="InterPro" id="IPR036866">
    <property type="entry name" value="RibonucZ/Hydroxyglut_hydro"/>
</dbReference>
<protein>
    <recommendedName>
        <fullName evidence="3">Metallo-beta-lactamase domain-containing protein</fullName>
    </recommendedName>
</protein>